<dbReference type="AlphaFoldDB" id="A0A0K6HQ06"/>
<evidence type="ECO:0000313" key="6">
    <source>
        <dbReference type="EMBL" id="CUA93005.1"/>
    </source>
</evidence>
<dbReference type="PANTHER" id="PTHR30290">
    <property type="entry name" value="PERIPLASMIC BINDING COMPONENT OF ABC TRANSPORTER"/>
    <property type="match status" value="1"/>
</dbReference>
<evidence type="ECO:0000256" key="1">
    <source>
        <dbReference type="ARBA" id="ARBA00004418"/>
    </source>
</evidence>
<dbReference type="PROSITE" id="PS51318">
    <property type="entry name" value="TAT"/>
    <property type="match status" value="1"/>
</dbReference>
<dbReference type="Gene3D" id="3.40.190.10">
    <property type="entry name" value="Periplasmic binding protein-like II"/>
    <property type="match status" value="1"/>
</dbReference>
<dbReference type="PANTHER" id="PTHR30290:SF64">
    <property type="entry name" value="ABC TRANSPORTER PERIPLASMIC BINDING PROTEIN"/>
    <property type="match status" value="1"/>
</dbReference>
<dbReference type="GO" id="GO:0030288">
    <property type="term" value="C:outer membrane-bounded periplasmic space"/>
    <property type="evidence" value="ECO:0007669"/>
    <property type="project" value="TreeGrafter"/>
</dbReference>
<sequence>MNRHDTLSRRSVLKLGASASALGVLPWGASALAQGTSPAAADAAATAAAEAAARPDLRHGLSVFGDLKYAPDFTAFDYVNRDAPKGGRIVFTPPSWAFNQNPQTFNTFNTFILKGDAPPRMEMCFDTLMTRALDEPDAVYGLLASGVEILDDGNRYVFHLRPEAVFHDGSRLTAEDVAFSFNLLKEKGHPLLVQMLQEFTSANALDVSRVEVILSGNHSRQLPLTVAGLPVFSKRYYTAYDFTQSTLTPPLASGPYKVGRYEVGRFIEYERVKDWWAKDLPVSVGQGNFDVIRLEFFRERQVAFEAFKKGVMTFQEEFTARTWATEYNFPAVQDGRVVKKEFPDNRPSGAQGWFFNTRLPKFADPRVREAIGFAFDFEWSNQNLFHGAYTRTQSFFQKTEMMAEGTPSAEELALLEPFRADLPETVFEEAVVAPVSDASGNDRNLLRRAAGLLAEAGLKRDGGTLLDVDGRPFTIEFLDNSSSFDRVVQPFITNLRRLGIAATSRVVDPAQYESRLNSFDFEMTSRRFSLSPTLGESVRSFWGSRAATTNGSYNLAGISSPVIDALLEKAIGAATREEMNIAARALDRVLRAGHYWVPHWFKPVHTVAIWDVFGYPDEPPYYDFPVESTWWFDTEKAKKIGMGG</sequence>
<dbReference type="SUPFAM" id="SSF53850">
    <property type="entry name" value="Periplasmic binding protein-like II"/>
    <property type="match status" value="1"/>
</dbReference>
<evidence type="ECO:0000256" key="2">
    <source>
        <dbReference type="ARBA" id="ARBA00005695"/>
    </source>
</evidence>
<evidence type="ECO:0000259" key="5">
    <source>
        <dbReference type="Pfam" id="PF00496"/>
    </source>
</evidence>
<dbReference type="Pfam" id="PF00496">
    <property type="entry name" value="SBP_bac_5"/>
    <property type="match status" value="1"/>
</dbReference>
<dbReference type="PIRSF" id="PIRSF002741">
    <property type="entry name" value="MppA"/>
    <property type="match status" value="1"/>
</dbReference>
<comment type="subcellular location">
    <subcellularLocation>
        <location evidence="1">Periplasm</location>
    </subcellularLocation>
</comment>
<reference evidence="7" key="1">
    <citation type="submission" date="2015-08" db="EMBL/GenBank/DDBJ databases">
        <authorList>
            <person name="Varghese N."/>
        </authorList>
    </citation>
    <scope>NUCLEOTIDE SEQUENCE [LARGE SCALE GENOMIC DNA]</scope>
    <source>
        <strain evidence="7">DSM 23407</strain>
    </source>
</reference>
<dbReference type="GO" id="GO:0015833">
    <property type="term" value="P:peptide transport"/>
    <property type="evidence" value="ECO:0007669"/>
    <property type="project" value="TreeGrafter"/>
</dbReference>
<dbReference type="InterPro" id="IPR006311">
    <property type="entry name" value="TAT_signal"/>
</dbReference>
<dbReference type="InterPro" id="IPR039424">
    <property type="entry name" value="SBP_5"/>
</dbReference>
<gene>
    <name evidence="6" type="ORF">Ga0061067_102219</name>
</gene>
<dbReference type="OrthoDB" id="9803988at2"/>
<feature type="signal peptide" evidence="4">
    <location>
        <begin position="1"/>
        <end position="33"/>
    </location>
</feature>
<organism evidence="6 7">
    <name type="scientific">Pannonibacter indicus</name>
    <dbReference type="NCBI Taxonomy" id="466044"/>
    <lineage>
        <taxon>Bacteria</taxon>
        <taxon>Pseudomonadati</taxon>
        <taxon>Pseudomonadota</taxon>
        <taxon>Alphaproteobacteria</taxon>
        <taxon>Hyphomicrobiales</taxon>
        <taxon>Stappiaceae</taxon>
        <taxon>Pannonibacter</taxon>
    </lineage>
</organism>
<comment type="similarity">
    <text evidence="2">Belongs to the bacterial solute-binding protein 5 family.</text>
</comment>
<dbReference type="InterPro" id="IPR030678">
    <property type="entry name" value="Peptide/Ni-bd"/>
</dbReference>
<name>A0A0K6HQ06_9HYPH</name>
<dbReference type="Gene3D" id="3.10.105.10">
    <property type="entry name" value="Dipeptide-binding Protein, Domain 3"/>
    <property type="match status" value="1"/>
</dbReference>
<evidence type="ECO:0000256" key="4">
    <source>
        <dbReference type="SAM" id="SignalP"/>
    </source>
</evidence>
<keyword evidence="7" id="KW-1185">Reference proteome</keyword>
<feature type="domain" description="Solute-binding protein family 5" evidence="5">
    <location>
        <begin position="139"/>
        <end position="543"/>
    </location>
</feature>
<dbReference type="Proteomes" id="UP000183900">
    <property type="component" value="Unassembled WGS sequence"/>
</dbReference>
<dbReference type="GO" id="GO:0042884">
    <property type="term" value="P:microcin transport"/>
    <property type="evidence" value="ECO:0007669"/>
    <property type="project" value="TreeGrafter"/>
</dbReference>
<accession>A0A0K6HQ06</accession>
<evidence type="ECO:0000256" key="3">
    <source>
        <dbReference type="ARBA" id="ARBA00022729"/>
    </source>
</evidence>
<evidence type="ECO:0000313" key="7">
    <source>
        <dbReference type="Proteomes" id="UP000183900"/>
    </source>
</evidence>
<dbReference type="EMBL" id="CYHE01000002">
    <property type="protein sequence ID" value="CUA93005.1"/>
    <property type="molecule type" value="Genomic_DNA"/>
</dbReference>
<dbReference type="InterPro" id="IPR000914">
    <property type="entry name" value="SBP_5_dom"/>
</dbReference>
<dbReference type="GO" id="GO:1904680">
    <property type="term" value="F:peptide transmembrane transporter activity"/>
    <property type="evidence" value="ECO:0007669"/>
    <property type="project" value="TreeGrafter"/>
</dbReference>
<feature type="chain" id="PRO_5005504214" evidence="4">
    <location>
        <begin position="34"/>
        <end position="644"/>
    </location>
</feature>
<proteinExistence type="inferred from homology"/>
<keyword evidence="3 4" id="KW-0732">Signal</keyword>
<dbReference type="RefSeq" id="WP_055454508.1">
    <property type="nucleotide sequence ID" value="NZ_CYHE01000002.1"/>
</dbReference>
<dbReference type="CDD" id="cd08497">
    <property type="entry name" value="MbnE-like"/>
    <property type="match status" value="1"/>
</dbReference>
<protein>
    <submittedName>
        <fullName evidence="6">ABC-type oligopeptide transport system, periplasmic component</fullName>
    </submittedName>
</protein>
<dbReference type="GO" id="GO:0043190">
    <property type="term" value="C:ATP-binding cassette (ABC) transporter complex"/>
    <property type="evidence" value="ECO:0007669"/>
    <property type="project" value="InterPro"/>
</dbReference>